<dbReference type="EMBL" id="BAFN01000001">
    <property type="protein sequence ID" value="GAN33181.1"/>
    <property type="molecule type" value="Genomic_DNA"/>
</dbReference>
<proteinExistence type="predicted"/>
<name>A0ABQ0JWU4_9BACT</name>
<evidence type="ECO:0000313" key="2">
    <source>
        <dbReference type="Proteomes" id="UP000032309"/>
    </source>
</evidence>
<sequence length="224" mass="26000">MSKELLEIQTITTIVNNVADNIFISSGSPEIRCLGTLKKLDKNYKAKQVLILKYSHKNKKREENLKEMHDILNKVGPIEELLIDEESTMPMMNEIIQKIEKQICNSESPRITIDVSTLIKWHILILLNMLDKKGLFHKCRFLYTEPKEYIIDLFQPLSFGIKQIFPIPLFSGNYDFAKDCLLVIFLGYEGSRAMALLENIDPTECLLLIPKPAYHSKWEEGRKR</sequence>
<dbReference type="Proteomes" id="UP000032309">
    <property type="component" value="Unassembled WGS sequence"/>
</dbReference>
<keyword evidence="2" id="KW-1185">Reference proteome</keyword>
<protein>
    <submittedName>
        <fullName evidence="1">Uncharacterized protein</fullName>
    </submittedName>
</protein>
<evidence type="ECO:0000313" key="1">
    <source>
        <dbReference type="EMBL" id="GAN33181.1"/>
    </source>
</evidence>
<reference evidence="2" key="1">
    <citation type="journal article" date="2015" name="Genome Announc.">
        <title>Draft Genome Sequence of an Anaerobic Ammonium-Oxidizing Bacterium, "Candidatus Brocadia sinica".</title>
        <authorList>
            <person name="Oshiki M."/>
            <person name="Shinyako-Hata K."/>
            <person name="Satoh H."/>
            <person name="Okabe S."/>
        </authorList>
    </citation>
    <scope>NUCLEOTIDE SEQUENCE [LARGE SCALE GENOMIC DNA]</scope>
    <source>
        <strain evidence="2">JPN1</strain>
    </source>
</reference>
<comment type="caution">
    <text evidence="1">The sequence shown here is derived from an EMBL/GenBank/DDBJ whole genome shotgun (WGS) entry which is preliminary data.</text>
</comment>
<gene>
    <name evidence="1" type="ORF">BROSI_A1698</name>
</gene>
<dbReference type="RefSeq" id="WP_052563250.1">
    <property type="nucleotide sequence ID" value="NZ_BAFN01000001.1"/>
</dbReference>
<accession>A0ABQ0JWU4</accession>
<organism evidence="1 2">
    <name type="scientific">Candidatus Brocadia sinica JPN1</name>
    <dbReference type="NCBI Taxonomy" id="1197129"/>
    <lineage>
        <taxon>Bacteria</taxon>
        <taxon>Pseudomonadati</taxon>
        <taxon>Planctomycetota</taxon>
        <taxon>Candidatus Brocadiia</taxon>
        <taxon>Candidatus Brocadiales</taxon>
        <taxon>Candidatus Brocadiaceae</taxon>
        <taxon>Candidatus Brocadia</taxon>
    </lineage>
</organism>